<name>A0ABV5XPH9_9NOCA</name>
<dbReference type="InterPro" id="IPR040684">
    <property type="entry name" value="HMUDK_hel"/>
</dbReference>
<keyword evidence="3" id="KW-1185">Reference proteome</keyword>
<reference evidence="2 3" key="1">
    <citation type="submission" date="2024-09" db="EMBL/GenBank/DDBJ databases">
        <authorList>
            <person name="Sun Q."/>
            <person name="Mori K."/>
        </authorList>
    </citation>
    <scope>NUCLEOTIDE SEQUENCE [LARGE SCALE GENOMIC DNA]</scope>
    <source>
        <strain evidence="2 3">JCM 11411</strain>
    </source>
</reference>
<feature type="domain" description="5-hmdU DNA kinase helical" evidence="1">
    <location>
        <begin position="45"/>
        <end position="320"/>
    </location>
</feature>
<comment type="caution">
    <text evidence="2">The sequence shown here is derived from an EMBL/GenBank/DDBJ whole genome shotgun (WGS) entry which is preliminary data.</text>
</comment>
<accession>A0ABV5XPH9</accession>
<dbReference type="GO" id="GO:0016301">
    <property type="term" value="F:kinase activity"/>
    <property type="evidence" value="ECO:0007669"/>
    <property type="project" value="UniProtKB-KW"/>
</dbReference>
<dbReference type="EMBL" id="JBHMAS010000071">
    <property type="protein sequence ID" value="MFB9783527.1"/>
    <property type="molecule type" value="Genomic_DNA"/>
</dbReference>
<gene>
    <name evidence="2" type="ORF">ACFFQ6_27880</name>
</gene>
<organism evidence="2 3">
    <name type="scientific">Rhodococcus baikonurensis</name>
    <dbReference type="NCBI Taxonomy" id="172041"/>
    <lineage>
        <taxon>Bacteria</taxon>
        <taxon>Bacillati</taxon>
        <taxon>Actinomycetota</taxon>
        <taxon>Actinomycetes</taxon>
        <taxon>Mycobacteriales</taxon>
        <taxon>Nocardiaceae</taxon>
        <taxon>Rhodococcus</taxon>
        <taxon>Rhodococcus erythropolis group</taxon>
    </lineage>
</organism>
<proteinExistence type="predicted"/>
<evidence type="ECO:0000313" key="2">
    <source>
        <dbReference type="EMBL" id="MFB9783527.1"/>
    </source>
</evidence>
<dbReference type="Proteomes" id="UP001589587">
    <property type="component" value="Unassembled WGS sequence"/>
</dbReference>
<evidence type="ECO:0000313" key="3">
    <source>
        <dbReference type="Proteomes" id="UP001589587"/>
    </source>
</evidence>
<evidence type="ECO:0000259" key="1">
    <source>
        <dbReference type="Pfam" id="PF18723"/>
    </source>
</evidence>
<dbReference type="RefSeq" id="WP_159419739.1">
    <property type="nucleotide sequence ID" value="NZ_JBHMAS010000071.1"/>
</dbReference>
<protein>
    <submittedName>
        <fullName evidence="2">Nucleotide kinase domain-containing protein</fullName>
    </submittedName>
</protein>
<keyword evidence="2" id="KW-0418">Kinase</keyword>
<dbReference type="Pfam" id="PF18723">
    <property type="entry name" value="HMUDK_hel"/>
    <property type="match status" value="1"/>
</dbReference>
<sequence length="350" mass="39608">MAPKLMDVSGEIALDLDFGIDCGQFAADDREIDVMIAGRTLSTSPVFNTYWRFSALRQQAYESRISGAPGPWTSDPILRVHRFTNCYRASDRVSQYLINEVAYCGSQQREEIAFRVLLFKFFNKISTWQLLERELGPLTWEGFDLHAYDRVLSEASRAGVTLYSAAYVMPAPNLGAVRKHTNHLRLLDAMMRSELPKRLQDATDMRTAFELLKDYPGIGDFLAFQFLIDLNYSALLDFDEMDFVVAGPGARDGIRKCFGSAANGIESEVIRYMAQSQDEHFDRLGLRFDGLRGRPLQLIDCQNLFCETDKYARVAHPEVAGISGRTRIKQKYRMLPAPLTAAFPPKWGIG</sequence>
<keyword evidence="2" id="KW-0808">Transferase</keyword>